<keyword evidence="1" id="KW-0812">Transmembrane</keyword>
<dbReference type="InterPro" id="IPR036259">
    <property type="entry name" value="MFS_trans_sf"/>
</dbReference>
<gene>
    <name evidence="2" type="ORF">C8A03DRAFT_35546</name>
</gene>
<evidence type="ECO:0000256" key="1">
    <source>
        <dbReference type="SAM" id="Phobius"/>
    </source>
</evidence>
<dbReference type="SUPFAM" id="SSF103473">
    <property type="entry name" value="MFS general substrate transporter"/>
    <property type="match status" value="1"/>
</dbReference>
<keyword evidence="1" id="KW-0472">Membrane</keyword>
<feature type="transmembrane region" description="Helical" evidence="1">
    <location>
        <begin position="141"/>
        <end position="161"/>
    </location>
</feature>
<evidence type="ECO:0000313" key="3">
    <source>
        <dbReference type="Proteomes" id="UP001303760"/>
    </source>
</evidence>
<sequence>MASLLGASFSNAAPELLATQGVLYALALDFMPTLYQPSFAVAQGWSALSGTIAVSICSAATAIGATLTGWLVDRYHATTALSVCTIGTAGASKVSRRERHDIVLFSVGKGIGSVISDPISGALVASDSWRSSVGYTCGSGYGYLIIFPGVTPSFATIGWLARNAASCEKIKCIGDGPAVGSETPWARCGWSQG</sequence>
<reference evidence="2" key="2">
    <citation type="submission" date="2023-05" db="EMBL/GenBank/DDBJ databases">
        <authorList>
            <consortium name="Lawrence Berkeley National Laboratory"/>
            <person name="Steindorff A."/>
            <person name="Hensen N."/>
            <person name="Bonometti L."/>
            <person name="Westerberg I."/>
            <person name="Brannstrom I.O."/>
            <person name="Guillou S."/>
            <person name="Cros-Aarteil S."/>
            <person name="Calhoun S."/>
            <person name="Haridas S."/>
            <person name="Kuo A."/>
            <person name="Mondo S."/>
            <person name="Pangilinan J."/>
            <person name="Riley R."/>
            <person name="Labutti K."/>
            <person name="Andreopoulos B."/>
            <person name="Lipzen A."/>
            <person name="Chen C."/>
            <person name="Yanf M."/>
            <person name="Daum C."/>
            <person name="Ng V."/>
            <person name="Clum A."/>
            <person name="Ohm R."/>
            <person name="Martin F."/>
            <person name="Silar P."/>
            <person name="Natvig D."/>
            <person name="Lalanne C."/>
            <person name="Gautier V."/>
            <person name="Ament-Velasquez S.L."/>
            <person name="Kruys A."/>
            <person name="Hutchinson M.I."/>
            <person name="Powell A.J."/>
            <person name="Barry K."/>
            <person name="Miller A.N."/>
            <person name="Grigoriev I.V."/>
            <person name="Debuchy R."/>
            <person name="Gladieux P."/>
            <person name="Thoren M.H."/>
            <person name="Johannesson H."/>
        </authorList>
    </citation>
    <scope>NUCLEOTIDE SEQUENCE</scope>
    <source>
        <strain evidence="2">CBS 532.94</strain>
    </source>
</reference>
<dbReference type="Proteomes" id="UP001303760">
    <property type="component" value="Unassembled WGS sequence"/>
</dbReference>
<keyword evidence="3" id="KW-1185">Reference proteome</keyword>
<organism evidence="2 3">
    <name type="scientific">Achaetomium macrosporum</name>
    <dbReference type="NCBI Taxonomy" id="79813"/>
    <lineage>
        <taxon>Eukaryota</taxon>
        <taxon>Fungi</taxon>
        <taxon>Dikarya</taxon>
        <taxon>Ascomycota</taxon>
        <taxon>Pezizomycotina</taxon>
        <taxon>Sordariomycetes</taxon>
        <taxon>Sordariomycetidae</taxon>
        <taxon>Sordariales</taxon>
        <taxon>Chaetomiaceae</taxon>
        <taxon>Achaetomium</taxon>
    </lineage>
</organism>
<comment type="caution">
    <text evidence="2">The sequence shown here is derived from an EMBL/GenBank/DDBJ whole genome shotgun (WGS) entry which is preliminary data.</text>
</comment>
<feature type="transmembrane region" description="Helical" evidence="1">
    <location>
        <begin position="51"/>
        <end position="72"/>
    </location>
</feature>
<keyword evidence="1" id="KW-1133">Transmembrane helix</keyword>
<proteinExistence type="predicted"/>
<dbReference type="AlphaFoldDB" id="A0AAN7C6Y9"/>
<feature type="transmembrane region" description="Helical" evidence="1">
    <location>
        <begin position="102"/>
        <end position="121"/>
    </location>
</feature>
<dbReference type="Gene3D" id="1.20.1250.20">
    <property type="entry name" value="MFS general substrate transporter like domains"/>
    <property type="match status" value="1"/>
</dbReference>
<protein>
    <recommendedName>
        <fullName evidence="4">Major facilitator superfamily (MFS) profile domain-containing protein</fullName>
    </recommendedName>
</protein>
<evidence type="ECO:0008006" key="4">
    <source>
        <dbReference type="Google" id="ProtNLM"/>
    </source>
</evidence>
<reference evidence="2" key="1">
    <citation type="journal article" date="2023" name="Mol. Phylogenet. Evol.">
        <title>Genome-scale phylogeny and comparative genomics of the fungal order Sordariales.</title>
        <authorList>
            <person name="Hensen N."/>
            <person name="Bonometti L."/>
            <person name="Westerberg I."/>
            <person name="Brannstrom I.O."/>
            <person name="Guillou S."/>
            <person name="Cros-Aarteil S."/>
            <person name="Calhoun S."/>
            <person name="Haridas S."/>
            <person name="Kuo A."/>
            <person name="Mondo S."/>
            <person name="Pangilinan J."/>
            <person name="Riley R."/>
            <person name="LaButti K."/>
            <person name="Andreopoulos B."/>
            <person name="Lipzen A."/>
            <person name="Chen C."/>
            <person name="Yan M."/>
            <person name="Daum C."/>
            <person name="Ng V."/>
            <person name="Clum A."/>
            <person name="Steindorff A."/>
            <person name="Ohm R.A."/>
            <person name="Martin F."/>
            <person name="Silar P."/>
            <person name="Natvig D.O."/>
            <person name="Lalanne C."/>
            <person name="Gautier V."/>
            <person name="Ament-Velasquez S.L."/>
            <person name="Kruys A."/>
            <person name="Hutchinson M.I."/>
            <person name="Powell A.J."/>
            <person name="Barry K."/>
            <person name="Miller A.N."/>
            <person name="Grigoriev I.V."/>
            <person name="Debuchy R."/>
            <person name="Gladieux P."/>
            <person name="Hiltunen Thoren M."/>
            <person name="Johannesson H."/>
        </authorList>
    </citation>
    <scope>NUCLEOTIDE SEQUENCE</scope>
    <source>
        <strain evidence="2">CBS 532.94</strain>
    </source>
</reference>
<dbReference type="EMBL" id="MU860186">
    <property type="protein sequence ID" value="KAK4236544.1"/>
    <property type="molecule type" value="Genomic_DNA"/>
</dbReference>
<evidence type="ECO:0000313" key="2">
    <source>
        <dbReference type="EMBL" id="KAK4236544.1"/>
    </source>
</evidence>
<accession>A0AAN7C6Y9</accession>
<name>A0AAN7C6Y9_9PEZI</name>